<keyword evidence="3" id="KW-1185">Reference proteome</keyword>
<sequence>MDLILWRHAEAEEGGEREKSGPSREDPDLSRPLTKRGQKQAKHLGDWLRPRLPPDLHILVSPALRTRQTADALGLPYETSRRLAPDARVADLLAAARWPDASQAVLLVGHQPTLGRLAALLLSGQEANWTIKKGALWWFSNRVRAGETQTVLRTVLAPDFII</sequence>
<feature type="compositionally biased region" description="Basic and acidic residues" evidence="1">
    <location>
        <begin position="9"/>
        <end position="29"/>
    </location>
</feature>
<dbReference type="KEGG" id="aiq:Azoinq_10295"/>
<dbReference type="InterPro" id="IPR013078">
    <property type="entry name" value="His_Pase_superF_clade-1"/>
</dbReference>
<feature type="region of interest" description="Disordered" evidence="1">
    <location>
        <begin position="9"/>
        <end position="40"/>
    </location>
</feature>
<accession>A0A975SLW9</accession>
<dbReference type="RefSeq" id="WP_216129378.1">
    <property type="nucleotide sequence ID" value="NZ_CP064782.1"/>
</dbReference>
<dbReference type="EMBL" id="CP064782">
    <property type="protein sequence ID" value="QWT48254.1"/>
    <property type="molecule type" value="Genomic_DNA"/>
</dbReference>
<evidence type="ECO:0000313" key="2">
    <source>
        <dbReference type="EMBL" id="QWT48254.1"/>
    </source>
</evidence>
<evidence type="ECO:0000313" key="3">
    <source>
        <dbReference type="Proteomes" id="UP000683428"/>
    </source>
</evidence>
<dbReference type="Proteomes" id="UP000683428">
    <property type="component" value="Chromosome"/>
</dbReference>
<dbReference type="Pfam" id="PF00300">
    <property type="entry name" value="His_Phos_1"/>
    <property type="match status" value="1"/>
</dbReference>
<protein>
    <submittedName>
        <fullName evidence="2">Histidine phosphatase family protein</fullName>
    </submittedName>
</protein>
<dbReference type="SMART" id="SM00855">
    <property type="entry name" value="PGAM"/>
    <property type="match status" value="1"/>
</dbReference>
<evidence type="ECO:0000256" key="1">
    <source>
        <dbReference type="SAM" id="MobiDB-lite"/>
    </source>
</evidence>
<gene>
    <name evidence="2" type="ORF">Azoinq_10295</name>
</gene>
<name>A0A975SLW9_9RHOO</name>
<organism evidence="2 3">
    <name type="scientific">Azospira inquinata</name>
    <dbReference type="NCBI Taxonomy" id="2785627"/>
    <lineage>
        <taxon>Bacteria</taxon>
        <taxon>Pseudomonadati</taxon>
        <taxon>Pseudomonadota</taxon>
        <taxon>Betaproteobacteria</taxon>
        <taxon>Rhodocyclales</taxon>
        <taxon>Rhodocyclaceae</taxon>
        <taxon>Azospira</taxon>
    </lineage>
</organism>
<proteinExistence type="predicted"/>
<dbReference type="CDD" id="cd07067">
    <property type="entry name" value="HP_PGM_like"/>
    <property type="match status" value="1"/>
</dbReference>
<dbReference type="AlphaFoldDB" id="A0A975SLW9"/>
<reference evidence="2" key="1">
    <citation type="submission" date="2020-11" db="EMBL/GenBank/DDBJ databases">
        <title>Azospira inquinata sp. nov.</title>
        <authorList>
            <person name="Moe W.M."/>
            <person name="Mikes M.C."/>
        </authorList>
    </citation>
    <scope>NUCLEOTIDE SEQUENCE</scope>
    <source>
        <strain evidence="2">Azo-3</strain>
    </source>
</reference>